<evidence type="ECO:0000313" key="2">
    <source>
        <dbReference type="Proteomes" id="UP000027153"/>
    </source>
</evidence>
<dbReference type="EMBL" id="JMIY01000001">
    <property type="protein sequence ID" value="KCZ73123.1"/>
    <property type="molecule type" value="Genomic_DNA"/>
</dbReference>
<organism evidence="1 2">
    <name type="scientific">Candidatus Methanoperedens nitratireducens</name>
    <dbReference type="NCBI Taxonomy" id="1392998"/>
    <lineage>
        <taxon>Archaea</taxon>
        <taxon>Methanobacteriati</taxon>
        <taxon>Methanobacteriota</taxon>
        <taxon>Stenosarchaea group</taxon>
        <taxon>Methanomicrobia</taxon>
        <taxon>Methanosarcinales</taxon>
        <taxon>ANME-2 cluster</taxon>
        <taxon>Candidatus Methanoperedentaceae</taxon>
        <taxon>Candidatus Methanoperedens</taxon>
    </lineage>
</organism>
<reference evidence="1 2" key="1">
    <citation type="journal article" date="2013" name="Nature">
        <title>Anaerobic oxidation of methane coupled to nitrate reduction in a novel archaeal lineage.</title>
        <authorList>
            <person name="Haroon M.F."/>
            <person name="Hu S."/>
            <person name="Shi Y."/>
            <person name="Imelfort M."/>
            <person name="Keller J."/>
            <person name="Hugenholtz P."/>
            <person name="Yuan Z."/>
            <person name="Tyson G.W."/>
        </authorList>
    </citation>
    <scope>NUCLEOTIDE SEQUENCE [LARGE SCALE GENOMIC DNA]</scope>
    <source>
        <strain evidence="1 2">ANME-2d</strain>
    </source>
</reference>
<name>A0A062V9A3_9EURY</name>
<sequence>MCMMDSSTNLDIEPGEMNVTQYRCLDCKSTFRAIGKKVSCPSCQSDSVKKI</sequence>
<protein>
    <submittedName>
        <fullName evidence="1">Uncharacterized protein</fullName>
    </submittedName>
</protein>
<accession>A0A062V9A3</accession>
<keyword evidence="2" id="KW-1185">Reference proteome</keyword>
<evidence type="ECO:0000313" key="1">
    <source>
        <dbReference type="EMBL" id="KCZ73123.1"/>
    </source>
</evidence>
<dbReference type="AlphaFoldDB" id="A0A062V9A3"/>
<comment type="caution">
    <text evidence="1">The sequence shown here is derived from an EMBL/GenBank/DDBJ whole genome shotgun (WGS) entry which is preliminary data.</text>
</comment>
<proteinExistence type="predicted"/>
<gene>
    <name evidence="1" type="ORF">ANME2D_00182</name>
</gene>
<dbReference type="Proteomes" id="UP000027153">
    <property type="component" value="Unassembled WGS sequence"/>
</dbReference>